<gene>
    <name evidence="2" type="ORF">BaOVIS_016730</name>
</gene>
<feature type="compositionally biased region" description="Basic and acidic residues" evidence="1">
    <location>
        <begin position="139"/>
        <end position="156"/>
    </location>
</feature>
<feature type="compositionally biased region" description="Polar residues" evidence="1">
    <location>
        <begin position="214"/>
        <end position="224"/>
    </location>
</feature>
<feature type="compositionally biased region" description="Polar residues" evidence="1">
    <location>
        <begin position="27"/>
        <end position="42"/>
    </location>
</feature>
<organism evidence="2 3">
    <name type="scientific">Babesia ovis</name>
    <dbReference type="NCBI Taxonomy" id="5869"/>
    <lineage>
        <taxon>Eukaryota</taxon>
        <taxon>Sar</taxon>
        <taxon>Alveolata</taxon>
        <taxon>Apicomplexa</taxon>
        <taxon>Aconoidasida</taxon>
        <taxon>Piroplasmida</taxon>
        <taxon>Babesiidae</taxon>
        <taxon>Babesia</taxon>
    </lineage>
</organism>
<evidence type="ECO:0000313" key="2">
    <source>
        <dbReference type="EMBL" id="GFE54269.1"/>
    </source>
</evidence>
<keyword evidence="3" id="KW-1185">Reference proteome</keyword>
<dbReference type="EMBL" id="BLIY01000014">
    <property type="protein sequence ID" value="GFE54269.1"/>
    <property type="molecule type" value="Genomic_DNA"/>
</dbReference>
<feature type="compositionally biased region" description="Basic residues" evidence="1">
    <location>
        <begin position="227"/>
        <end position="237"/>
    </location>
</feature>
<feature type="compositionally biased region" description="Basic and acidic residues" evidence="1">
    <location>
        <begin position="204"/>
        <end position="213"/>
    </location>
</feature>
<comment type="caution">
    <text evidence="2">The sequence shown here is derived from an EMBL/GenBank/DDBJ whole genome shotgun (WGS) entry which is preliminary data.</text>
</comment>
<feature type="compositionally biased region" description="Basic residues" evidence="1">
    <location>
        <begin position="306"/>
        <end position="324"/>
    </location>
</feature>
<dbReference type="OrthoDB" id="366165at2759"/>
<name>A0A9W5WUW2_BABOV</name>
<protein>
    <submittedName>
        <fullName evidence="2">Uncharacterized protein</fullName>
    </submittedName>
</protein>
<feature type="compositionally biased region" description="Polar residues" evidence="1">
    <location>
        <begin position="105"/>
        <end position="115"/>
    </location>
</feature>
<feature type="compositionally biased region" description="Basic and acidic residues" evidence="1">
    <location>
        <begin position="291"/>
        <end position="302"/>
    </location>
</feature>
<feature type="compositionally biased region" description="Basic and acidic residues" evidence="1">
    <location>
        <begin position="181"/>
        <end position="197"/>
    </location>
</feature>
<evidence type="ECO:0000313" key="3">
    <source>
        <dbReference type="Proteomes" id="UP001057455"/>
    </source>
</evidence>
<accession>A0A9W5WUW2</accession>
<feature type="compositionally biased region" description="Basic and acidic residues" evidence="1">
    <location>
        <begin position="246"/>
        <end position="268"/>
    </location>
</feature>
<feature type="compositionally biased region" description="Basic and acidic residues" evidence="1">
    <location>
        <begin position="325"/>
        <end position="334"/>
    </location>
</feature>
<feature type="compositionally biased region" description="Basic and acidic residues" evidence="1">
    <location>
        <begin position="74"/>
        <end position="84"/>
    </location>
</feature>
<evidence type="ECO:0000256" key="1">
    <source>
        <dbReference type="SAM" id="MobiDB-lite"/>
    </source>
</evidence>
<dbReference type="AlphaFoldDB" id="A0A9W5WUW2"/>
<dbReference type="Proteomes" id="UP001057455">
    <property type="component" value="Unassembled WGS sequence"/>
</dbReference>
<feature type="region of interest" description="Disordered" evidence="1">
    <location>
        <begin position="1"/>
        <end position="156"/>
    </location>
</feature>
<sequence length="334" mass="37943">MPKNKACANKSEETGALPQGVKKRVVNRQQEQSKNETANEPTTPDGKTESPSNVKGDKRTYAKAKILGRHKHETKREFKKDSQVEHATTPVCDSTLKSSPVLRHGSSSVKSTRNPVDSCAPHPKGSTDSQKNLPPRTSHGGERPRREYNKENEGDRDIVRLILKLHRIRFREFKRNLEMSTAKRDGTHQSISKEQHDGTYNYRFKGERADSATHMRSGSDTSPITRRPYHTNHKSHEHTKGTAAEKPVDEKVNHPEKVGYKTAADERSNVNGKPRRIDNGRPPFIDRKRRGLNERLPMDETNRSISHSKHRGRLHGQHVPKKNVKKEVENDANV</sequence>
<proteinExistence type="predicted"/>
<feature type="region of interest" description="Disordered" evidence="1">
    <location>
        <begin position="181"/>
        <end position="334"/>
    </location>
</feature>
<reference evidence="2" key="1">
    <citation type="submission" date="2019-12" db="EMBL/GenBank/DDBJ databases">
        <title>Genome sequence of Babesia ovis.</title>
        <authorList>
            <person name="Yamagishi J."/>
            <person name="Sevinc F."/>
            <person name="Xuan X."/>
        </authorList>
    </citation>
    <scope>NUCLEOTIDE SEQUENCE</scope>
    <source>
        <strain evidence="2">Selcuk</strain>
    </source>
</reference>